<evidence type="ECO:0000256" key="2">
    <source>
        <dbReference type="SAM" id="SignalP"/>
    </source>
</evidence>
<feature type="region of interest" description="Disordered" evidence="1">
    <location>
        <begin position="247"/>
        <end position="281"/>
    </location>
</feature>
<feature type="chain" id="PRO_5045279248" evidence="2">
    <location>
        <begin position="21"/>
        <end position="345"/>
    </location>
</feature>
<gene>
    <name evidence="3" type="ORF">PVK06_007690</name>
</gene>
<reference evidence="3 4" key="1">
    <citation type="submission" date="2023-03" db="EMBL/GenBank/DDBJ databases">
        <title>WGS of Gossypium arboreum.</title>
        <authorList>
            <person name="Yu D."/>
        </authorList>
    </citation>
    <scope>NUCLEOTIDE SEQUENCE [LARGE SCALE GENOMIC DNA]</scope>
    <source>
        <tissue evidence="3">Leaf</tissue>
    </source>
</reference>
<dbReference type="EMBL" id="JARKNE010000003">
    <property type="protein sequence ID" value="KAK5838942.1"/>
    <property type="molecule type" value="Genomic_DNA"/>
</dbReference>
<feature type="signal peptide" evidence="2">
    <location>
        <begin position="1"/>
        <end position="20"/>
    </location>
</feature>
<comment type="caution">
    <text evidence="3">The sequence shown here is derived from an EMBL/GenBank/DDBJ whole genome shotgun (WGS) entry which is preliminary data.</text>
</comment>
<keyword evidence="4" id="KW-1185">Reference proteome</keyword>
<evidence type="ECO:0000313" key="3">
    <source>
        <dbReference type="EMBL" id="KAK5838942.1"/>
    </source>
</evidence>
<name>A0ABR0QJ63_GOSAR</name>
<evidence type="ECO:0000313" key="4">
    <source>
        <dbReference type="Proteomes" id="UP001358586"/>
    </source>
</evidence>
<keyword evidence="2" id="KW-0732">Signal</keyword>
<proteinExistence type="predicted"/>
<accession>A0ABR0QJ63</accession>
<dbReference type="Proteomes" id="UP001358586">
    <property type="component" value="Chromosome 3"/>
</dbReference>
<sequence length="345" mass="39179">MFLFLLEYFIFSFTLTNTRGKSKVVDPALKKQKSPGTTSSSASAKVRHPYLQFSADPLEDLFQLLPVRPLGLGRCIDWAALEQVGLSDEVYASLLQHNGTVSFISSSPHIWSLLWSFAQHSTFSARYEFMGADNFLHLHRHIHYSPSCCWTDLKASQIPYDSMVTGHIFGLAYFIALAFHHQTNRNRKGLICLGPYVTRLARHFGLFDTLEMSSTLTLVVQMFPQGISSMIHMRMIERCHGFDPPQYRLAHSDGQDDPEDITENVPPLHEDPPPPPSQSHCPTAATLTDISEQLTCFEQQCFEWFNSIDATLRQICHHLHISPSAPSTHEASDNEDLCVHLFYYY</sequence>
<organism evidence="3 4">
    <name type="scientific">Gossypium arboreum</name>
    <name type="common">Tree cotton</name>
    <name type="synonym">Gossypium nanking</name>
    <dbReference type="NCBI Taxonomy" id="29729"/>
    <lineage>
        <taxon>Eukaryota</taxon>
        <taxon>Viridiplantae</taxon>
        <taxon>Streptophyta</taxon>
        <taxon>Embryophyta</taxon>
        <taxon>Tracheophyta</taxon>
        <taxon>Spermatophyta</taxon>
        <taxon>Magnoliopsida</taxon>
        <taxon>eudicotyledons</taxon>
        <taxon>Gunneridae</taxon>
        <taxon>Pentapetalae</taxon>
        <taxon>rosids</taxon>
        <taxon>malvids</taxon>
        <taxon>Malvales</taxon>
        <taxon>Malvaceae</taxon>
        <taxon>Malvoideae</taxon>
        <taxon>Gossypium</taxon>
    </lineage>
</organism>
<evidence type="ECO:0000256" key="1">
    <source>
        <dbReference type="SAM" id="MobiDB-lite"/>
    </source>
</evidence>
<protein>
    <submittedName>
        <fullName evidence="3">Uncharacterized protein</fullName>
    </submittedName>
</protein>